<keyword evidence="2" id="KW-0732">Signal</keyword>
<feature type="chain" id="PRO_5012899027" evidence="2">
    <location>
        <begin position="30"/>
        <end position="146"/>
    </location>
</feature>
<evidence type="ECO:0000256" key="2">
    <source>
        <dbReference type="SAM" id="SignalP"/>
    </source>
</evidence>
<reference evidence="3 4" key="1">
    <citation type="submission" date="2017-08" db="EMBL/GenBank/DDBJ databases">
        <title>Genomic and metabolic characterisation of spoilage-associated Pseudomonas species.</title>
        <authorList>
            <person name="Stanborough T."/>
            <person name="Fegan N."/>
            <person name="Powell S.M."/>
            <person name="Singh T."/>
            <person name="Tamplin M.L."/>
            <person name="Chandry P.S."/>
        </authorList>
    </citation>
    <scope>NUCLEOTIDE SEQUENCE [LARGE SCALE GENOMIC DNA]</scope>
    <source>
        <strain evidence="3 4">F1820</strain>
    </source>
</reference>
<proteinExistence type="predicted"/>
<name>A0A266LRH4_PSEFR</name>
<organism evidence="3 4">
    <name type="scientific">Pseudomonas fragi</name>
    <dbReference type="NCBI Taxonomy" id="296"/>
    <lineage>
        <taxon>Bacteria</taxon>
        <taxon>Pseudomonadati</taxon>
        <taxon>Pseudomonadota</taxon>
        <taxon>Gammaproteobacteria</taxon>
        <taxon>Pseudomonadales</taxon>
        <taxon>Pseudomonadaceae</taxon>
        <taxon>Pseudomonas</taxon>
    </lineage>
</organism>
<comment type="caution">
    <text evidence="3">The sequence shown here is derived from an EMBL/GenBank/DDBJ whole genome shotgun (WGS) entry which is preliminary data.</text>
</comment>
<dbReference type="RefSeq" id="WP_095030744.1">
    <property type="nucleotide sequence ID" value="NZ_NQKL01000021.1"/>
</dbReference>
<feature type="signal peptide" evidence="2">
    <location>
        <begin position="1"/>
        <end position="29"/>
    </location>
</feature>
<evidence type="ECO:0000256" key="1">
    <source>
        <dbReference type="SAM" id="MobiDB-lite"/>
    </source>
</evidence>
<dbReference type="EMBL" id="NQKL01000021">
    <property type="protein sequence ID" value="OZY39905.1"/>
    <property type="molecule type" value="Genomic_DNA"/>
</dbReference>
<dbReference type="Proteomes" id="UP000216113">
    <property type="component" value="Unassembled WGS sequence"/>
</dbReference>
<accession>A0A266LRH4</accession>
<protein>
    <submittedName>
        <fullName evidence="3">Uncharacterized protein</fullName>
    </submittedName>
</protein>
<gene>
    <name evidence="3" type="ORF">CJF43_20655</name>
</gene>
<dbReference type="AlphaFoldDB" id="A0A266LRH4"/>
<feature type="region of interest" description="Disordered" evidence="1">
    <location>
        <begin position="106"/>
        <end position="146"/>
    </location>
</feature>
<sequence length="146" mass="14684">MRAVCRGKHYLLLACSLSTLLGVCGAAQAGGNGEIVLTRIVQPHPVGNPPMHPDPDPNTVNANPSPQVMGATHELTDGDFAGVSTGTSIRHTLLPNGSSLPGLNTSNGLPGMTNGHGGGSGGTLSNTIGNSIEQGMRPLSALSQGK</sequence>
<evidence type="ECO:0000313" key="4">
    <source>
        <dbReference type="Proteomes" id="UP000216113"/>
    </source>
</evidence>
<evidence type="ECO:0000313" key="3">
    <source>
        <dbReference type="EMBL" id="OZY39905.1"/>
    </source>
</evidence>